<dbReference type="GeneID" id="65106850"/>
<reference evidence="1 2" key="1">
    <citation type="submission" date="2016-10" db="EMBL/GenBank/DDBJ databases">
        <title>Antibacterial composition for prophylaxis and treatment of hospital infections (variants), strains of bacteriophages, used for obtaining thereof.</title>
        <authorList>
            <person name="Aleshkin A.V."/>
            <person name="Volozhantsev N.V."/>
            <person name="Verevkin V.V."/>
            <person name="Krasilnikova V.M."/>
            <person name="Myakinina V.P."/>
            <person name="Popova A.V."/>
            <person name="Svetoch E.A."/>
        </authorList>
    </citation>
    <scope>NUCLEOTIDE SEQUENCE [LARGE SCALE GENOMIC DNA]</scope>
    <source>
        <strain evidence="1 2">KPV15</strain>
    </source>
</reference>
<name>A0A1J0MHF0_9CAUD</name>
<protein>
    <submittedName>
        <fullName evidence="1">Uncharacterized protein</fullName>
    </submittedName>
</protein>
<accession>A0A1J0MHF0</accession>
<evidence type="ECO:0000313" key="2">
    <source>
        <dbReference type="Proteomes" id="UP000224041"/>
    </source>
</evidence>
<dbReference type="EMBL" id="KY000080">
    <property type="protein sequence ID" value="APD20457.1"/>
    <property type="molecule type" value="Genomic_DNA"/>
</dbReference>
<dbReference type="RefSeq" id="YP_010089382.1">
    <property type="nucleotide sequence ID" value="NC_055715.1"/>
</dbReference>
<sequence length="60" mass="6861">MSNTCISKSIKVKLLDLSELHRQIKASLKTMELKLEISLNFQMAIMKMISMPWHGKASNL</sequence>
<proteinExistence type="predicted"/>
<keyword evidence="2" id="KW-1185">Reference proteome</keyword>
<evidence type="ECO:0000313" key="1">
    <source>
        <dbReference type="EMBL" id="APD20457.1"/>
    </source>
</evidence>
<organism evidence="1 2">
    <name type="scientific">Klebsiella phage KPV15</name>
    <dbReference type="NCBI Taxonomy" id="1913572"/>
    <lineage>
        <taxon>Viruses</taxon>
        <taxon>Duplodnaviria</taxon>
        <taxon>Heunggongvirae</taxon>
        <taxon>Uroviricota</taxon>
        <taxon>Caudoviricetes</taxon>
        <taxon>Pantevenvirales</taxon>
        <taxon>Straboviridae</taxon>
        <taxon>Tevenvirinae</taxon>
        <taxon>Jiaodavirus</taxon>
        <taxon>Jiaodavirus kppv15</taxon>
    </lineage>
</organism>
<dbReference type="Proteomes" id="UP000224041">
    <property type="component" value="Segment"/>
</dbReference>
<dbReference type="KEGG" id="vg:65106850"/>